<sequence length="1200" mass="134395">MTPNDSKMTPNDSKMTPQESQTYSSTSCIFASKSYSASPMSLGTPDLMVATTVPSTSSGVVPRTSLPALHASLAPAPTSPTGLPGSLPQPLHRHQCHFCDKVFSFDHNVRQHECFNCVQSPCRMSYLCDICVPRYQVYCKQVSCDFLRVSVFRVIQDHVIKAIQGYEVKVKVACIQYCGSLLVDCYGFSGVFVFKLMGPESGPSGYESLIRLTCSTKNVLFSECPLLQMGKKGKFFTYKGEKNGGWVSSQHVGPRSCAPVPGPVGHNSSKSYYLQHLEKTVLRDGVSKMRDVLEVTDRRAFSSGQRELSTGRSVSSRCDRDTTVGRRIQHKCTLRCVLAEKQFNVGARKSVKRSQRDQSTPSLVYGDCLDALLLRMRKNLRPTPAGGGLITAVTTPSSGSDNNYRGRVGRVAIEARCSIEGTALTPQSLPPYTLHPRSNHNRRVSTGQDELQHEMAMHVHSGTHWCTLRAWSHALTHARNEPREAVVAVQAYTDDANSMQKTRHDALLPPLRARPIGAVYELRCPATAALLCSRHLKTVHDKVGTFEINPRKISLPLPTYILTGALRHEPIIDTELPVYFSRHIDNTDVPNTDSKSMYVANIQCPKFRSSGKYRDIQCIALHVSNNIKRHDVRAARFALSGDGALVERGSVALIAPTLLDLKRGNSYSFVKLACTLYPTFRLRSLSRGEEVQPVACGELLQSIDCSRMTVYIPPRSSGERKFIWNDLHTFRRRFPCLQLSFSLPLSLVPADATPAWGSASSPLQVVAAVPITTQLVDKIRRAAVDKRAHCRSRLVASTAMARAPSFHHASSHTLFMSLDDLLPKQPCVNEDLLGTETLHANSNRQLVHHVELLQKHDNILCLSPQADVSPSHILERVKLIYIKHAWGKFLSSEGAASPCEDNAAVLARNNARTRIVRRVSVVRCNIAKFKSMGQAWSDDVNSAIEFSPMVKMLIDMRERLVLRVMKRRFSQFTDTPLHELPSTSGVKKAEDDNNTDYMFTEDPNELVDRLEYLLELQKRGAYSNMKECKLNQKQFSRSDALKKHSEILNTVHHHRIIGLRQDMRPIEPAGGKIRLSVRERVPVLQIASTTEILAIGTSTEFCGRQGLFTMQGQRSRCAAERKTHGQHAKVDCVYLSQTYSYIPKQLLSDNANVLVLFRMNDMNLRYVYDDHVNTDMILSEFMCLCNLYWKEKYRFLTIVK</sequence>
<accession>A0ABQ9HYA3</accession>
<comment type="caution">
    <text evidence="2">The sequence shown here is derived from an EMBL/GenBank/DDBJ whole genome shotgun (WGS) entry which is preliminary data.</text>
</comment>
<evidence type="ECO:0000313" key="3">
    <source>
        <dbReference type="Proteomes" id="UP001159363"/>
    </source>
</evidence>
<dbReference type="Proteomes" id="UP001159363">
    <property type="component" value="Chromosome 3"/>
</dbReference>
<gene>
    <name evidence="2" type="ORF">PR048_008860</name>
</gene>
<protein>
    <recommendedName>
        <fullName evidence="4">C2H2-type domain-containing protein</fullName>
    </recommendedName>
</protein>
<organism evidence="2 3">
    <name type="scientific">Dryococelus australis</name>
    <dbReference type="NCBI Taxonomy" id="614101"/>
    <lineage>
        <taxon>Eukaryota</taxon>
        <taxon>Metazoa</taxon>
        <taxon>Ecdysozoa</taxon>
        <taxon>Arthropoda</taxon>
        <taxon>Hexapoda</taxon>
        <taxon>Insecta</taxon>
        <taxon>Pterygota</taxon>
        <taxon>Neoptera</taxon>
        <taxon>Polyneoptera</taxon>
        <taxon>Phasmatodea</taxon>
        <taxon>Verophasmatodea</taxon>
        <taxon>Anareolatae</taxon>
        <taxon>Phasmatidae</taxon>
        <taxon>Eurycanthinae</taxon>
        <taxon>Dryococelus</taxon>
    </lineage>
</organism>
<dbReference type="EMBL" id="JARBHB010000003">
    <property type="protein sequence ID" value="KAJ8889361.1"/>
    <property type="molecule type" value="Genomic_DNA"/>
</dbReference>
<reference evidence="2 3" key="1">
    <citation type="submission" date="2023-02" db="EMBL/GenBank/DDBJ databases">
        <title>LHISI_Scaffold_Assembly.</title>
        <authorList>
            <person name="Stuart O.P."/>
            <person name="Cleave R."/>
            <person name="Magrath M.J.L."/>
            <person name="Mikheyev A.S."/>
        </authorList>
    </citation>
    <scope>NUCLEOTIDE SEQUENCE [LARGE SCALE GENOMIC DNA]</scope>
    <source>
        <strain evidence="2">Daus_M_001</strain>
        <tissue evidence="2">Leg muscle</tissue>
    </source>
</reference>
<keyword evidence="3" id="KW-1185">Reference proteome</keyword>
<evidence type="ECO:0008006" key="4">
    <source>
        <dbReference type="Google" id="ProtNLM"/>
    </source>
</evidence>
<evidence type="ECO:0000313" key="2">
    <source>
        <dbReference type="EMBL" id="KAJ8889361.1"/>
    </source>
</evidence>
<name>A0ABQ9HYA3_9NEOP</name>
<feature type="region of interest" description="Disordered" evidence="1">
    <location>
        <begin position="1"/>
        <end position="23"/>
    </location>
</feature>
<evidence type="ECO:0000256" key="1">
    <source>
        <dbReference type="SAM" id="MobiDB-lite"/>
    </source>
</evidence>
<proteinExistence type="predicted"/>